<organism evidence="1 2">
    <name type="scientific">Leptospira weilii str. 2006001855</name>
    <dbReference type="NCBI Taxonomy" id="996804"/>
    <lineage>
        <taxon>Bacteria</taxon>
        <taxon>Pseudomonadati</taxon>
        <taxon>Spirochaetota</taxon>
        <taxon>Spirochaetia</taxon>
        <taxon>Leptospirales</taxon>
        <taxon>Leptospiraceae</taxon>
        <taxon>Leptospira</taxon>
    </lineage>
</organism>
<name>M6FZE0_9LEPT</name>
<protein>
    <submittedName>
        <fullName evidence="1">Uncharacterized protein</fullName>
    </submittedName>
</protein>
<dbReference type="EMBL" id="AFJM02000042">
    <property type="protein sequence ID" value="EMM72106.1"/>
    <property type="molecule type" value="Genomic_DNA"/>
</dbReference>
<proteinExistence type="predicted"/>
<evidence type="ECO:0000313" key="1">
    <source>
        <dbReference type="EMBL" id="EMM72106.1"/>
    </source>
</evidence>
<dbReference type="AlphaFoldDB" id="M6FZE0"/>
<accession>M6FZE0</accession>
<reference evidence="1 2" key="1">
    <citation type="submission" date="2013-01" db="EMBL/GenBank/DDBJ databases">
        <authorList>
            <person name="Harkins D.M."/>
            <person name="Durkin A.S."/>
            <person name="Brinkac L.M."/>
            <person name="Haft D.H."/>
            <person name="Selengut J.D."/>
            <person name="Sanka R."/>
            <person name="DePew J."/>
            <person name="Purushe J."/>
            <person name="Hospenthal D.R."/>
            <person name="Murray C.K."/>
            <person name="Pimentel G."/>
            <person name="Wasfy M."/>
            <person name="Vinetz J.M."/>
            <person name="Sutton G.G."/>
            <person name="Nierman W.C."/>
            <person name="Fouts D.E."/>
        </authorList>
    </citation>
    <scope>NUCLEOTIDE SEQUENCE [LARGE SCALE GENOMIC DNA]</scope>
    <source>
        <strain evidence="1 2">2006001855</strain>
    </source>
</reference>
<evidence type="ECO:0000313" key="2">
    <source>
        <dbReference type="Proteomes" id="UP000012101"/>
    </source>
</evidence>
<sequence>MWRCVFLFQKFNIGYKYETVEIKVRNRITPNDIVVLGGPTMKFLINLDLKLVLSSLESTVLDSIEQS</sequence>
<gene>
    <name evidence="1" type="ORF">LEP1GSC038_3802</name>
</gene>
<dbReference type="Proteomes" id="UP000012101">
    <property type="component" value="Unassembled WGS sequence"/>
</dbReference>
<comment type="caution">
    <text evidence="1">The sequence shown here is derived from an EMBL/GenBank/DDBJ whole genome shotgun (WGS) entry which is preliminary data.</text>
</comment>